<dbReference type="Gene3D" id="2.70.98.50">
    <property type="entry name" value="putative glycoside hydrolase family protein from bacillus halodurans"/>
    <property type="match status" value="1"/>
</dbReference>
<dbReference type="Proteomes" id="UP000535182">
    <property type="component" value="Unassembled WGS sequence"/>
</dbReference>
<dbReference type="PANTHER" id="PTHR31084:SF0">
    <property type="entry name" value="ALPHA-L-FUCOSIDASE 2"/>
    <property type="match status" value="1"/>
</dbReference>
<keyword evidence="4" id="KW-0378">Hydrolase</keyword>
<dbReference type="PIRSF" id="PIRSF007663">
    <property type="entry name" value="UCP007663"/>
    <property type="match status" value="1"/>
</dbReference>
<dbReference type="SUPFAM" id="SSF48208">
    <property type="entry name" value="Six-hairpin glycosidases"/>
    <property type="match status" value="1"/>
</dbReference>
<dbReference type="Pfam" id="PF22124">
    <property type="entry name" value="Glyco_hydro_95_cat"/>
    <property type="match status" value="1"/>
</dbReference>
<keyword evidence="4" id="KW-0326">Glycosidase</keyword>
<dbReference type="RefSeq" id="WP_183975052.1">
    <property type="nucleotide sequence ID" value="NZ_JACHEB010000003.1"/>
</dbReference>
<keyword evidence="5" id="KW-1185">Reference proteome</keyword>
<feature type="domain" description="Glycosyl hydrolase family 95 catalytic" evidence="3">
    <location>
        <begin position="377"/>
        <end position="790"/>
    </location>
</feature>
<dbReference type="InterPro" id="IPR027414">
    <property type="entry name" value="GH95_N_dom"/>
</dbReference>
<gene>
    <name evidence="4" type="ORF">HDF14_001562</name>
</gene>
<dbReference type="InterPro" id="IPR054363">
    <property type="entry name" value="GH95_cat"/>
</dbReference>
<evidence type="ECO:0000259" key="1">
    <source>
        <dbReference type="Pfam" id="PF14498"/>
    </source>
</evidence>
<dbReference type="FunFam" id="1.50.10.10:FF:000028">
    <property type="entry name" value="Alpha-L-fucosidase 2"/>
    <property type="match status" value="1"/>
</dbReference>
<evidence type="ECO:0000259" key="3">
    <source>
        <dbReference type="Pfam" id="PF22124"/>
    </source>
</evidence>
<dbReference type="InterPro" id="IPR016518">
    <property type="entry name" value="Alpha-L-fucosidase"/>
</dbReference>
<dbReference type="EMBL" id="JACHEB010000003">
    <property type="protein sequence ID" value="MBB5327956.1"/>
    <property type="molecule type" value="Genomic_DNA"/>
</dbReference>
<feature type="domain" description="Glycosyl hydrolase family 95 N-terminal" evidence="1">
    <location>
        <begin position="48"/>
        <end position="349"/>
    </location>
</feature>
<evidence type="ECO:0000313" key="4">
    <source>
        <dbReference type="EMBL" id="MBB5327956.1"/>
    </source>
</evidence>
<dbReference type="Gene3D" id="1.50.10.10">
    <property type="match status" value="1"/>
</dbReference>
<dbReference type="GO" id="GO:0004560">
    <property type="term" value="F:alpha-L-fucosidase activity"/>
    <property type="evidence" value="ECO:0007669"/>
    <property type="project" value="UniProtKB-EC"/>
</dbReference>
<name>A0A9X0QCQ3_9BACT</name>
<dbReference type="InterPro" id="IPR012341">
    <property type="entry name" value="6hp_glycosidase-like_sf"/>
</dbReference>
<dbReference type="Pfam" id="PF14498">
    <property type="entry name" value="Glyco_hyd_65N_2"/>
    <property type="match status" value="1"/>
</dbReference>
<dbReference type="InterPro" id="IPR049053">
    <property type="entry name" value="AFCA-like_C"/>
</dbReference>
<dbReference type="AlphaFoldDB" id="A0A9X0QCQ3"/>
<reference evidence="4 5" key="1">
    <citation type="submission" date="2020-08" db="EMBL/GenBank/DDBJ databases">
        <title>Genomic Encyclopedia of Type Strains, Phase IV (KMG-V): Genome sequencing to study the core and pangenomes of soil and plant-associated prokaryotes.</title>
        <authorList>
            <person name="Whitman W."/>
        </authorList>
    </citation>
    <scope>NUCLEOTIDE SEQUENCE [LARGE SCALE GENOMIC DNA]</scope>
    <source>
        <strain evidence="4 5">X5P2</strain>
    </source>
</reference>
<dbReference type="PANTHER" id="PTHR31084">
    <property type="entry name" value="ALPHA-L-FUCOSIDASE 2"/>
    <property type="match status" value="1"/>
</dbReference>
<dbReference type="Pfam" id="PF21307">
    <property type="entry name" value="Glyco_hydro_95_C"/>
    <property type="match status" value="1"/>
</dbReference>
<feature type="domain" description="Alpha fucosidase A-like C-terminal" evidence="2">
    <location>
        <begin position="792"/>
        <end position="890"/>
    </location>
</feature>
<dbReference type="GO" id="GO:0005975">
    <property type="term" value="P:carbohydrate metabolic process"/>
    <property type="evidence" value="ECO:0007669"/>
    <property type="project" value="InterPro"/>
</dbReference>
<comment type="caution">
    <text evidence="4">The sequence shown here is derived from an EMBL/GenBank/DDBJ whole genome shotgun (WGS) entry which is preliminary data.</text>
</comment>
<dbReference type="InterPro" id="IPR008928">
    <property type="entry name" value="6-hairpin_glycosidase_sf"/>
</dbReference>
<dbReference type="EC" id="3.2.1.51" evidence="4"/>
<evidence type="ECO:0000259" key="2">
    <source>
        <dbReference type="Pfam" id="PF21307"/>
    </source>
</evidence>
<evidence type="ECO:0000313" key="5">
    <source>
        <dbReference type="Proteomes" id="UP000535182"/>
    </source>
</evidence>
<protein>
    <submittedName>
        <fullName evidence="4">Alpha-L-fucosidase 2</fullName>
        <ecNumber evidence="4">3.2.1.51</ecNumber>
    </submittedName>
</protein>
<accession>A0A9X0QCQ3</accession>
<sequence>MDFETSRRRFIALLSSALASTQITRSASAQTQHSSSPMLKPEAKDVSIWFESPASEWAAALPVGNGRIGAMVFGTVLQERIALNEDTLWSGGPSDWNNPDAKNHLPVIRKLILEQKDYQGADHECRKMQGPYNQAYQPVGDLLIDFEHRNTVGNYRRELNLDTATATVMYEVGGTIFTREVFASMPNQVVAVKLSSSQPGQLNCKIRLASQLKSEVKGAGANGIHLTGKAPSESAPNYLFTPETASAQRWIPPSISAPPGAAGHAGGVHPPRPKQKMNVEEAAAQVASDDLAENPIQYSDVEGKGMHFAAVLDLSVTDGKITRESDGSLAIHGASAAVLLVGMATGYKSYAVAPDRPLPEVLSSAVKHVKAAQQVPYERLHAANIVDHQTLFRRVRLDLGDEKNSPRLPTDKRVSGMTNNPDPSLLALYFNFGRYLLITSSRPGTQPANLQGIWNAEIRPPWSSNWTSNINVQMNYWHAQTTNLSECHMPLFNMVTDLSKNGAITAEVNYGAKGWVSHHNIDLWRQSAPVGMGTIFADPTWANFSMSGPWLCQHLWEHYRFTVDKKYLQETAYPVMKGAAEFCLSWLVEDNKGQLTTCPSFSTENSFFAPNGVPANASAGCTMDIALIRELFSNVVSASTDLGIDHEFAANLQTTIKRLPPYQIGKYGQLQEWYKDFDENQPGQRHMSHLYPVYPGWEITSHSRPELWAAARKSLERRLANGGAYTGWSRAWAIGLWARLLDGDMAWDSLKLLIEHSTGANLFDTHPERHGSIFQIDGNFGATAGIAEMLLQSHENEIALLPALPTAWQEGSVQGLCARGGLEIGVAWDKDGLMSAQVLALRTGRHTFRVPKGRRFMHISNAAGSPQKHLPGADPQTFSVGVEQGQLYRIEFEQT</sequence>
<proteinExistence type="predicted"/>
<organism evidence="4 5">
    <name type="scientific">Tunturiibacter gelidiferens</name>
    <dbReference type="NCBI Taxonomy" id="3069689"/>
    <lineage>
        <taxon>Bacteria</taxon>
        <taxon>Pseudomonadati</taxon>
        <taxon>Acidobacteriota</taxon>
        <taxon>Terriglobia</taxon>
        <taxon>Terriglobales</taxon>
        <taxon>Acidobacteriaceae</taxon>
        <taxon>Tunturiibacter</taxon>
    </lineage>
</organism>